<dbReference type="PANTHER" id="PTHR10039:SF14">
    <property type="entry name" value="NACHT DOMAIN-CONTAINING PROTEIN"/>
    <property type="match status" value="1"/>
</dbReference>
<dbReference type="InterPro" id="IPR056884">
    <property type="entry name" value="NPHP3-like_N"/>
</dbReference>
<evidence type="ECO:0000313" key="4">
    <source>
        <dbReference type="Proteomes" id="UP001150238"/>
    </source>
</evidence>
<reference evidence="3" key="2">
    <citation type="journal article" date="2023" name="Proc. Natl. Acad. Sci. U.S.A.">
        <title>A global phylogenomic analysis of the shiitake genus Lentinula.</title>
        <authorList>
            <person name="Sierra-Patev S."/>
            <person name="Min B."/>
            <person name="Naranjo-Ortiz M."/>
            <person name="Looney B."/>
            <person name="Konkel Z."/>
            <person name="Slot J.C."/>
            <person name="Sakamoto Y."/>
            <person name="Steenwyk J.L."/>
            <person name="Rokas A."/>
            <person name="Carro J."/>
            <person name="Camarero S."/>
            <person name="Ferreira P."/>
            <person name="Molpeceres G."/>
            <person name="Ruiz-Duenas F.J."/>
            <person name="Serrano A."/>
            <person name="Henrissat B."/>
            <person name="Drula E."/>
            <person name="Hughes K.W."/>
            <person name="Mata J.L."/>
            <person name="Ishikawa N.K."/>
            <person name="Vargas-Isla R."/>
            <person name="Ushijima S."/>
            <person name="Smith C.A."/>
            <person name="Donoghue J."/>
            <person name="Ahrendt S."/>
            <person name="Andreopoulos W."/>
            <person name="He G."/>
            <person name="LaButti K."/>
            <person name="Lipzen A."/>
            <person name="Ng V."/>
            <person name="Riley R."/>
            <person name="Sandor L."/>
            <person name="Barry K."/>
            <person name="Martinez A.T."/>
            <person name="Xiao Y."/>
            <person name="Gibbons J.G."/>
            <person name="Terashima K."/>
            <person name="Grigoriev I.V."/>
            <person name="Hibbett D."/>
        </authorList>
    </citation>
    <scope>NUCLEOTIDE SEQUENCE</scope>
    <source>
        <strain evidence="3">Sp2 HRB7682 ss15</strain>
    </source>
</reference>
<evidence type="ECO:0000259" key="2">
    <source>
        <dbReference type="Pfam" id="PF24883"/>
    </source>
</evidence>
<sequence length="99" mass="11078">MSAGMFPYASDFAIYGGNFTVITSNDSHKIHKWLNAPDCSANFVAAADNRCAGTCQWIFEVDKYKEWRSNHGILWIQGPAGSGKTFLMYVMTIITTHNH</sequence>
<keyword evidence="1" id="KW-0677">Repeat</keyword>
<name>A0A9W8ZQQ4_9AGAR</name>
<feature type="domain" description="Nephrocystin 3-like N-terminal" evidence="2">
    <location>
        <begin position="53"/>
        <end position="90"/>
    </location>
</feature>
<comment type="caution">
    <text evidence="3">The sequence shown here is derived from an EMBL/GenBank/DDBJ whole genome shotgun (WGS) entry which is preliminary data.</text>
</comment>
<dbReference type="AlphaFoldDB" id="A0A9W8ZQQ4"/>
<dbReference type="Proteomes" id="UP001150238">
    <property type="component" value="Unassembled WGS sequence"/>
</dbReference>
<dbReference type="SUPFAM" id="SSF52540">
    <property type="entry name" value="P-loop containing nucleoside triphosphate hydrolases"/>
    <property type="match status" value="1"/>
</dbReference>
<dbReference type="Pfam" id="PF24883">
    <property type="entry name" value="NPHP3_N"/>
    <property type="match status" value="1"/>
</dbReference>
<gene>
    <name evidence="3" type="ORF">C8J55DRAFT_530912</name>
</gene>
<protein>
    <recommendedName>
        <fullName evidence="2">Nephrocystin 3-like N-terminal domain-containing protein</fullName>
    </recommendedName>
</protein>
<dbReference type="EMBL" id="JANVFS010000064">
    <property type="protein sequence ID" value="KAJ4463922.1"/>
    <property type="molecule type" value="Genomic_DNA"/>
</dbReference>
<evidence type="ECO:0000256" key="1">
    <source>
        <dbReference type="ARBA" id="ARBA00022737"/>
    </source>
</evidence>
<reference evidence="3" key="1">
    <citation type="submission" date="2022-08" db="EMBL/GenBank/DDBJ databases">
        <authorList>
            <consortium name="DOE Joint Genome Institute"/>
            <person name="Min B."/>
            <person name="Riley R."/>
            <person name="Sierra-Patev S."/>
            <person name="Naranjo-Ortiz M."/>
            <person name="Looney B."/>
            <person name="Konkel Z."/>
            <person name="Slot J.C."/>
            <person name="Sakamoto Y."/>
            <person name="Steenwyk J.L."/>
            <person name="Rokas A."/>
            <person name="Carro J."/>
            <person name="Camarero S."/>
            <person name="Ferreira P."/>
            <person name="Molpeceres G."/>
            <person name="Ruiz-Duenas F.J."/>
            <person name="Serrano A."/>
            <person name="Henrissat B."/>
            <person name="Drula E."/>
            <person name="Hughes K.W."/>
            <person name="Mata J.L."/>
            <person name="Ishikawa N.K."/>
            <person name="Vargas-Isla R."/>
            <person name="Ushijima S."/>
            <person name="Smith C.A."/>
            <person name="Ahrendt S."/>
            <person name="Andreopoulos W."/>
            <person name="He G."/>
            <person name="Labutti K."/>
            <person name="Lipzen A."/>
            <person name="Ng V."/>
            <person name="Sandor L."/>
            <person name="Barry K."/>
            <person name="Martinez A.T."/>
            <person name="Xiao Y."/>
            <person name="Gibbons J.G."/>
            <person name="Terashima K."/>
            <person name="Hibbett D.S."/>
            <person name="Grigoriev I.V."/>
        </authorList>
    </citation>
    <scope>NUCLEOTIDE SEQUENCE</scope>
    <source>
        <strain evidence="3">Sp2 HRB7682 ss15</strain>
    </source>
</reference>
<organism evidence="3 4">
    <name type="scientific">Lentinula lateritia</name>
    <dbReference type="NCBI Taxonomy" id="40482"/>
    <lineage>
        <taxon>Eukaryota</taxon>
        <taxon>Fungi</taxon>
        <taxon>Dikarya</taxon>
        <taxon>Basidiomycota</taxon>
        <taxon>Agaricomycotina</taxon>
        <taxon>Agaricomycetes</taxon>
        <taxon>Agaricomycetidae</taxon>
        <taxon>Agaricales</taxon>
        <taxon>Marasmiineae</taxon>
        <taxon>Omphalotaceae</taxon>
        <taxon>Lentinula</taxon>
    </lineage>
</organism>
<dbReference type="PANTHER" id="PTHR10039">
    <property type="entry name" value="AMELOGENIN"/>
    <property type="match status" value="1"/>
</dbReference>
<dbReference type="InterPro" id="IPR027417">
    <property type="entry name" value="P-loop_NTPase"/>
</dbReference>
<proteinExistence type="predicted"/>
<evidence type="ECO:0000313" key="3">
    <source>
        <dbReference type="EMBL" id="KAJ4463922.1"/>
    </source>
</evidence>
<accession>A0A9W8ZQQ4</accession>